<dbReference type="EMBL" id="OR941552">
    <property type="protein sequence ID" value="WQY99801.1"/>
    <property type="molecule type" value="Genomic_DNA"/>
</dbReference>
<dbReference type="Pfam" id="PF01266">
    <property type="entry name" value="DAO"/>
    <property type="match status" value="1"/>
</dbReference>
<organism evidence="2 3">
    <name type="scientific">Microbacterium phage MO526</name>
    <dbReference type="NCBI Taxonomy" id="3108092"/>
    <lineage>
        <taxon>Viruses</taxon>
        <taxon>Duplodnaviria</taxon>
        <taxon>Heunggongvirae</taxon>
        <taxon>Uroviricota</taxon>
        <taxon>Caudoviricetes</taxon>
        <taxon>Kutznervirinae</taxon>
        <taxon>Kozievirus</taxon>
        <taxon>Kozievirus MO526</taxon>
    </lineage>
</organism>
<dbReference type="InterPro" id="IPR006076">
    <property type="entry name" value="FAD-dep_OxRdtase"/>
</dbReference>
<evidence type="ECO:0000313" key="2">
    <source>
        <dbReference type="EMBL" id="WQY99801.1"/>
    </source>
</evidence>
<sequence>MSVGVIGNGFWGSAIARRLREVGHDVTVYADPATPGASHAAAGLVKLGWYRTDTVRRIVGDAYTVEEIEDGFTWLQGHIGVTTAHETFINQMRGTRRQTEEAHLADPAEVMIRPDAGRVLSLIPTGSAVAVETAHAVTEHAHVVVAAGAKTDEVLGGLAVTGVTPLHGRAAMFDAPEPEEGSTGLLSIMTRPYNHVVIRRLRGRWRAGDTVERGGRIDPKRPVCPDGLRVWSPLPRLTVAIGGHRVGLGLSGAVALHVERLIP</sequence>
<evidence type="ECO:0000313" key="3">
    <source>
        <dbReference type="Proteomes" id="UP001325719"/>
    </source>
</evidence>
<keyword evidence="3" id="KW-1185">Reference proteome</keyword>
<dbReference type="InterPro" id="IPR036188">
    <property type="entry name" value="FAD/NAD-bd_sf"/>
</dbReference>
<feature type="domain" description="FAD dependent oxidoreductase" evidence="1">
    <location>
        <begin position="3"/>
        <end position="62"/>
    </location>
</feature>
<dbReference type="Gene3D" id="3.50.50.60">
    <property type="entry name" value="FAD/NAD(P)-binding domain"/>
    <property type="match status" value="1"/>
</dbReference>
<evidence type="ECO:0000259" key="1">
    <source>
        <dbReference type="Pfam" id="PF01266"/>
    </source>
</evidence>
<dbReference type="Gene3D" id="3.40.50.720">
    <property type="entry name" value="NAD(P)-binding Rossmann-like Domain"/>
    <property type="match status" value="1"/>
</dbReference>
<dbReference type="Gene3D" id="3.30.9.10">
    <property type="entry name" value="D-Amino Acid Oxidase, subunit A, domain 2"/>
    <property type="match status" value="1"/>
</dbReference>
<name>A0ABZ1A0X8_9CAUD</name>
<dbReference type="SUPFAM" id="SSF51905">
    <property type="entry name" value="FAD/NAD(P)-binding domain"/>
    <property type="match status" value="1"/>
</dbReference>
<reference evidence="2 3" key="1">
    <citation type="submission" date="2023-12" db="EMBL/GenBank/DDBJ databases">
        <authorList>
            <person name="Wang F."/>
            <person name="Yu X."/>
            <person name="Gao C."/>
        </authorList>
    </citation>
    <scope>NUCLEOTIDE SEQUENCE [LARGE SCALE GENOMIC DNA]</scope>
</reference>
<accession>A0ABZ1A0X8</accession>
<dbReference type="Proteomes" id="UP001325719">
    <property type="component" value="Segment"/>
</dbReference>
<protein>
    <submittedName>
        <fullName evidence="2">D-amino acid dehydrogenase small subunit</fullName>
    </submittedName>
</protein>
<proteinExistence type="predicted"/>